<dbReference type="GeneID" id="19150341"/>
<dbReference type="RefSeq" id="XP_007707237.1">
    <property type="nucleotide sequence ID" value="XM_007709047.1"/>
</dbReference>
<dbReference type="STRING" id="930089.W6Z461"/>
<dbReference type="OrthoDB" id="5275938at2759"/>
<dbReference type="Proteomes" id="UP000053841">
    <property type="component" value="Unassembled WGS sequence"/>
</dbReference>
<keyword evidence="2" id="KW-1185">Reference proteome</keyword>
<protein>
    <recommendedName>
        <fullName evidence="3">BTB domain-containing protein</fullName>
    </recommendedName>
</protein>
<dbReference type="eggNOG" id="ENOG502RS27">
    <property type="taxonomic scope" value="Eukaryota"/>
</dbReference>
<dbReference type="EMBL" id="KI964542">
    <property type="protein sequence ID" value="EUC38481.1"/>
    <property type="molecule type" value="Genomic_DNA"/>
</dbReference>
<gene>
    <name evidence="1" type="ORF">COCCADRAFT_62023</name>
</gene>
<reference evidence="1 2" key="1">
    <citation type="journal article" date="2013" name="PLoS Genet.">
        <title>Comparative genome structure, secondary metabolite, and effector coding capacity across Cochliobolus pathogens.</title>
        <authorList>
            <person name="Condon B.J."/>
            <person name="Leng Y."/>
            <person name="Wu D."/>
            <person name="Bushley K.E."/>
            <person name="Ohm R.A."/>
            <person name="Otillar R."/>
            <person name="Martin J."/>
            <person name="Schackwitz W."/>
            <person name="Grimwood J."/>
            <person name="MohdZainudin N."/>
            <person name="Xue C."/>
            <person name="Wang R."/>
            <person name="Manning V.A."/>
            <person name="Dhillon B."/>
            <person name="Tu Z.J."/>
            <person name="Steffenson B.J."/>
            <person name="Salamov A."/>
            <person name="Sun H."/>
            <person name="Lowry S."/>
            <person name="LaButti K."/>
            <person name="Han J."/>
            <person name="Copeland A."/>
            <person name="Lindquist E."/>
            <person name="Barry K."/>
            <person name="Schmutz J."/>
            <person name="Baker S.E."/>
            <person name="Ciuffetti L.M."/>
            <person name="Grigoriev I.V."/>
            <person name="Zhong S."/>
            <person name="Turgeon B.G."/>
        </authorList>
    </citation>
    <scope>NUCLEOTIDE SEQUENCE [LARGE SCALE GENOMIC DNA]</scope>
    <source>
        <strain evidence="1 2">26-R-13</strain>
    </source>
</reference>
<evidence type="ECO:0000313" key="2">
    <source>
        <dbReference type="Proteomes" id="UP000053841"/>
    </source>
</evidence>
<dbReference type="KEGG" id="bze:COCCADRAFT_62023"/>
<dbReference type="AlphaFoldDB" id="W6Z461"/>
<feature type="non-terminal residue" evidence="1">
    <location>
        <position position="180"/>
    </location>
</feature>
<proteinExistence type="predicted"/>
<name>W6Z461_COCC2</name>
<accession>W6Z461</accession>
<dbReference type="HOGENOM" id="CLU_1289527_0_0_1"/>
<dbReference type="Gene3D" id="3.30.710.10">
    <property type="entry name" value="Potassium Channel Kv1.1, Chain A"/>
    <property type="match status" value="1"/>
</dbReference>
<dbReference type="InterPro" id="IPR011333">
    <property type="entry name" value="SKP1/BTB/POZ_sf"/>
</dbReference>
<evidence type="ECO:0008006" key="3">
    <source>
        <dbReference type="Google" id="ProtNLM"/>
    </source>
</evidence>
<evidence type="ECO:0000313" key="1">
    <source>
        <dbReference type="EMBL" id="EUC38481.1"/>
    </source>
</evidence>
<sequence>VITTLGDVILEIADKTSEQGKRKLLVSSAVLSNASPVFSKMFSGGSYAGHALSTTSPQTVPLPDDDPNSIFLICLITHLKIFKLPEMLNMTDFTNFAHVCHKYSCVKAVHTHSIVWCSFLMQYPEDAGFEKLILATHFLDLHISFNRVTQSIIRDRSAIINIATAMEGHEKLPVDLFKKV</sequence>
<feature type="non-terminal residue" evidence="1">
    <location>
        <position position="1"/>
    </location>
</feature>
<organism evidence="1 2">
    <name type="scientific">Cochliobolus carbonum (strain 26-R-13)</name>
    <name type="common">Maize leaf spot fungus</name>
    <name type="synonym">Bipolaris zeicola</name>
    <dbReference type="NCBI Taxonomy" id="930089"/>
    <lineage>
        <taxon>Eukaryota</taxon>
        <taxon>Fungi</taxon>
        <taxon>Dikarya</taxon>
        <taxon>Ascomycota</taxon>
        <taxon>Pezizomycotina</taxon>
        <taxon>Dothideomycetes</taxon>
        <taxon>Pleosporomycetidae</taxon>
        <taxon>Pleosporales</taxon>
        <taxon>Pleosporineae</taxon>
        <taxon>Pleosporaceae</taxon>
        <taxon>Bipolaris</taxon>
    </lineage>
</organism>